<name>A0ACB9LLE9_9MYRT</name>
<accession>A0ACB9LLE9</accession>
<reference evidence="2" key="1">
    <citation type="journal article" date="2023" name="Front. Plant Sci.">
        <title>Chromosomal-level genome assembly of Melastoma candidum provides insights into trichome evolution.</title>
        <authorList>
            <person name="Zhong Y."/>
            <person name="Wu W."/>
            <person name="Sun C."/>
            <person name="Zou P."/>
            <person name="Liu Y."/>
            <person name="Dai S."/>
            <person name="Zhou R."/>
        </authorList>
    </citation>
    <scope>NUCLEOTIDE SEQUENCE [LARGE SCALE GENOMIC DNA]</scope>
</reference>
<evidence type="ECO:0000313" key="1">
    <source>
        <dbReference type="EMBL" id="KAI4312176.1"/>
    </source>
</evidence>
<sequence>MALGHQVSSLRIKAVLGIKLYESIMLRILGEHLLHEPMRFILGVAHCNVFALFVYPLHELTLRLLTVIV</sequence>
<keyword evidence="2" id="KW-1185">Reference proteome</keyword>
<comment type="caution">
    <text evidence="1">The sequence shown here is derived from an EMBL/GenBank/DDBJ whole genome shotgun (WGS) entry which is preliminary data.</text>
</comment>
<evidence type="ECO:0000313" key="2">
    <source>
        <dbReference type="Proteomes" id="UP001057402"/>
    </source>
</evidence>
<protein>
    <submittedName>
        <fullName evidence="1">Uncharacterized protein</fullName>
    </submittedName>
</protein>
<proteinExistence type="predicted"/>
<dbReference type="Proteomes" id="UP001057402">
    <property type="component" value="Chromosome 11"/>
</dbReference>
<organism evidence="1 2">
    <name type="scientific">Melastoma candidum</name>
    <dbReference type="NCBI Taxonomy" id="119954"/>
    <lineage>
        <taxon>Eukaryota</taxon>
        <taxon>Viridiplantae</taxon>
        <taxon>Streptophyta</taxon>
        <taxon>Embryophyta</taxon>
        <taxon>Tracheophyta</taxon>
        <taxon>Spermatophyta</taxon>
        <taxon>Magnoliopsida</taxon>
        <taxon>eudicotyledons</taxon>
        <taxon>Gunneridae</taxon>
        <taxon>Pentapetalae</taxon>
        <taxon>rosids</taxon>
        <taxon>malvids</taxon>
        <taxon>Myrtales</taxon>
        <taxon>Melastomataceae</taxon>
        <taxon>Melastomatoideae</taxon>
        <taxon>Melastomateae</taxon>
        <taxon>Melastoma</taxon>
    </lineage>
</organism>
<dbReference type="EMBL" id="CM042890">
    <property type="protein sequence ID" value="KAI4312176.1"/>
    <property type="molecule type" value="Genomic_DNA"/>
</dbReference>
<gene>
    <name evidence="1" type="ORF">MLD38_037017</name>
</gene>